<dbReference type="eggNOG" id="ENOG5030EWM">
    <property type="taxonomic scope" value="Bacteria"/>
</dbReference>
<protein>
    <submittedName>
        <fullName evidence="1">Temperature-sensitive replication protein</fullName>
    </submittedName>
</protein>
<evidence type="ECO:0000313" key="2">
    <source>
        <dbReference type="Proteomes" id="UP000051223"/>
    </source>
</evidence>
<sequence>MSSYNELKWRDEDYEKYSTDKLYFIWNVLKQPFPPQYREMVGELAFRKEKKQREENLKRIKEIISSRDDKSEIREAWKKLHPNKEIKKDGKYINELAKLMPNMAEQLGAFIELENIEIKYFDENGEPLYELADFKDIFPENFAQSGFRKYGLTKEQFLKIYPNIDKENFERLLSQVNLEQAEDSSTIIPYYPAIQIKQILVDQLNN</sequence>
<dbReference type="PATRIC" id="fig|1423754.3.peg.322"/>
<keyword evidence="2" id="KW-1185">Reference proteome</keyword>
<accession>A0A0R1Y5C9</accession>
<gene>
    <name evidence="1" type="ORF">FC39_GL000309</name>
</gene>
<name>A0A0R1Y5C9_9LACO</name>
<dbReference type="EMBL" id="AZGI01000090">
    <property type="protein sequence ID" value="KRM37201.1"/>
    <property type="molecule type" value="Genomic_DNA"/>
</dbReference>
<dbReference type="OrthoDB" id="2323406at2"/>
<proteinExistence type="predicted"/>
<comment type="caution">
    <text evidence="1">The sequence shown here is derived from an EMBL/GenBank/DDBJ whole genome shotgun (WGS) entry which is preliminary data.</text>
</comment>
<dbReference type="RefSeq" id="WP_025079976.1">
    <property type="nucleotide sequence ID" value="NZ_AZGI01000090.1"/>
</dbReference>
<dbReference type="AlphaFoldDB" id="A0A0R1Y5C9"/>
<reference evidence="1 2" key="1">
    <citation type="journal article" date="2015" name="Genome Announc.">
        <title>Expanding the biotechnology potential of lactobacilli through comparative genomics of 213 strains and associated genera.</title>
        <authorList>
            <person name="Sun Z."/>
            <person name="Harris H.M."/>
            <person name="McCann A."/>
            <person name="Guo C."/>
            <person name="Argimon S."/>
            <person name="Zhang W."/>
            <person name="Yang X."/>
            <person name="Jeffery I.B."/>
            <person name="Cooney J.C."/>
            <person name="Kagawa T.F."/>
            <person name="Liu W."/>
            <person name="Song Y."/>
            <person name="Salvetti E."/>
            <person name="Wrobel A."/>
            <person name="Rasinkangas P."/>
            <person name="Parkhill J."/>
            <person name="Rea M.C."/>
            <person name="O'Sullivan O."/>
            <person name="Ritari J."/>
            <person name="Douillard F.P."/>
            <person name="Paul Ross R."/>
            <person name="Yang R."/>
            <person name="Briner A.E."/>
            <person name="Felis G.E."/>
            <person name="de Vos W.M."/>
            <person name="Barrangou R."/>
            <person name="Klaenhammer T.R."/>
            <person name="Caufield P.W."/>
            <person name="Cui Y."/>
            <person name="Zhang H."/>
            <person name="O'Toole P.W."/>
        </authorList>
    </citation>
    <scope>NUCLEOTIDE SEQUENCE [LARGE SCALE GENOMIC DNA]</scope>
    <source>
        <strain evidence="1 2">DSM 5661</strain>
    </source>
</reference>
<evidence type="ECO:0000313" key="1">
    <source>
        <dbReference type="EMBL" id="KRM37201.1"/>
    </source>
</evidence>
<organism evidence="1 2">
    <name type="scientific">Lactobacillus hamsteri DSM 5661 = JCM 6256</name>
    <dbReference type="NCBI Taxonomy" id="1423754"/>
    <lineage>
        <taxon>Bacteria</taxon>
        <taxon>Bacillati</taxon>
        <taxon>Bacillota</taxon>
        <taxon>Bacilli</taxon>
        <taxon>Lactobacillales</taxon>
        <taxon>Lactobacillaceae</taxon>
        <taxon>Lactobacillus</taxon>
    </lineage>
</organism>
<dbReference type="Proteomes" id="UP000051223">
    <property type="component" value="Unassembled WGS sequence"/>
</dbReference>